<reference evidence="1 2" key="1">
    <citation type="submission" date="2021-01" db="EMBL/GenBank/DDBJ databases">
        <title>FDA dAtabase for Regulatory Grade micrObial Sequences (FDA-ARGOS): Supporting development and validation of Infectious Disease Dx tests.</title>
        <authorList>
            <person name="Sproer C."/>
            <person name="Gronow S."/>
            <person name="Severitt S."/>
            <person name="Schroder I."/>
            <person name="Tallon L."/>
            <person name="Sadzewicz L."/>
            <person name="Zhao X."/>
            <person name="Boylan J."/>
            <person name="Ott S."/>
            <person name="Bowen H."/>
            <person name="Vavikolanu K."/>
            <person name="Mehta A."/>
            <person name="Aluvathingal J."/>
            <person name="Nadendla S."/>
            <person name="Lowell S."/>
            <person name="Myers T."/>
            <person name="Yan Y."/>
            <person name="Sichtig H."/>
        </authorList>
    </citation>
    <scope>NUCLEOTIDE SEQUENCE [LARGE SCALE GENOMIC DNA]</scope>
    <source>
        <strain evidence="1 2">FDAARGOS_1096</strain>
    </source>
</reference>
<proteinExistence type="predicted"/>
<dbReference type="GeneID" id="66213222"/>
<organism evidence="1 2">
    <name type="scientific">Acinetobacter ursingii</name>
    <dbReference type="NCBI Taxonomy" id="108980"/>
    <lineage>
        <taxon>Bacteria</taxon>
        <taxon>Pseudomonadati</taxon>
        <taxon>Pseudomonadota</taxon>
        <taxon>Gammaproteobacteria</taxon>
        <taxon>Moraxellales</taxon>
        <taxon>Moraxellaceae</taxon>
        <taxon>Acinetobacter</taxon>
    </lineage>
</organism>
<gene>
    <name evidence="1" type="ORF">I6I53_08885</name>
</gene>
<protein>
    <submittedName>
        <fullName evidence="1">Uncharacterized protein</fullName>
    </submittedName>
</protein>
<evidence type="ECO:0000313" key="1">
    <source>
        <dbReference type="EMBL" id="QQT85073.1"/>
    </source>
</evidence>
<dbReference type="Proteomes" id="UP000595320">
    <property type="component" value="Chromosome"/>
</dbReference>
<dbReference type="AlphaFoldDB" id="A0A7T9Z5N8"/>
<dbReference type="RefSeq" id="WP_004999057.1">
    <property type="nucleotide sequence ID" value="NZ_BKVT01000073.1"/>
</dbReference>
<name>A0A7T9Z5N8_9GAMM</name>
<evidence type="ECO:0000313" key="2">
    <source>
        <dbReference type="Proteomes" id="UP000595320"/>
    </source>
</evidence>
<dbReference type="EMBL" id="CP068176">
    <property type="protein sequence ID" value="QQT85073.1"/>
    <property type="molecule type" value="Genomic_DNA"/>
</dbReference>
<accession>A0A7T9Z5N8</accession>
<sequence length="220" mass="25756">MSSSEHKPNEKQAFSIACNALKDRYGDAQLIPEQKDKPDFGFIWKNKRIGVEVVALDDSELLRAISSHEAQKLTKARKKELHAIKNLQPYTRYNQTIKPDTGFVKPALDSKLKLYETYKSNFDEVFLLLHCESFENINFLNLLKVIANNYLLDNDCLFSKVYLVDLKNNRFIGKIFDFKNKKRLKIPKKLLSYESETRISHFFPVAKEFNIYETYESEVK</sequence>